<dbReference type="InterPro" id="IPR036856">
    <property type="entry name" value="Ald_Oxase/Xan_DH_a/b_sf"/>
</dbReference>
<keyword evidence="2" id="KW-0560">Oxidoreductase</keyword>
<dbReference type="RefSeq" id="WP_128561724.1">
    <property type="nucleotide sequence ID" value="NZ_BPQH01000007.1"/>
</dbReference>
<dbReference type="Gene3D" id="3.30.365.10">
    <property type="entry name" value="Aldehyde oxidase/xanthine dehydrogenase, molybdopterin binding domain"/>
    <property type="match status" value="4"/>
</dbReference>
<reference evidence="4" key="1">
    <citation type="journal article" date="2021" name="Front. Microbiol.">
        <title>Comprehensive Comparative Genomics and Phenotyping of Methylobacterium Species.</title>
        <authorList>
            <person name="Alessa O."/>
            <person name="Ogura Y."/>
            <person name="Fujitani Y."/>
            <person name="Takami H."/>
            <person name="Hayashi T."/>
            <person name="Sahin N."/>
            <person name="Tani A."/>
        </authorList>
    </citation>
    <scope>NUCLEOTIDE SEQUENCE</scope>
    <source>
        <strain evidence="4">KCTC 52305</strain>
    </source>
</reference>
<dbReference type="Pfam" id="PF02738">
    <property type="entry name" value="MoCoBD_1"/>
    <property type="match status" value="1"/>
</dbReference>
<proteinExistence type="predicted"/>
<evidence type="ECO:0000313" key="4">
    <source>
        <dbReference type="EMBL" id="GJD49703.1"/>
    </source>
</evidence>
<comment type="caution">
    <text evidence="4">The sequence shown here is derived from an EMBL/GenBank/DDBJ whole genome shotgun (WGS) entry which is preliminary data.</text>
</comment>
<feature type="domain" description="Aldehyde oxidase/xanthine dehydrogenase a/b hammerhead" evidence="3">
    <location>
        <begin position="20"/>
        <end position="139"/>
    </location>
</feature>
<evidence type="ECO:0000259" key="3">
    <source>
        <dbReference type="SMART" id="SM01008"/>
    </source>
</evidence>
<dbReference type="Pfam" id="PF01315">
    <property type="entry name" value="Ald_Xan_dh_C"/>
    <property type="match status" value="1"/>
</dbReference>
<dbReference type="Pfam" id="PF20256">
    <property type="entry name" value="MoCoBD_2"/>
    <property type="match status" value="1"/>
</dbReference>
<keyword evidence="5" id="KW-1185">Reference proteome</keyword>
<reference evidence="4" key="2">
    <citation type="submission" date="2021-08" db="EMBL/GenBank/DDBJ databases">
        <authorList>
            <person name="Tani A."/>
            <person name="Ola A."/>
            <person name="Ogura Y."/>
            <person name="Katsura K."/>
            <person name="Hayashi T."/>
        </authorList>
    </citation>
    <scope>NUCLEOTIDE SEQUENCE</scope>
    <source>
        <strain evidence="4">KCTC 52305</strain>
    </source>
</reference>
<name>A0ABQ4QWG4_9HYPH</name>
<evidence type="ECO:0000256" key="1">
    <source>
        <dbReference type="ARBA" id="ARBA00022505"/>
    </source>
</evidence>
<dbReference type="EMBL" id="BPQH01000007">
    <property type="protein sequence ID" value="GJD49703.1"/>
    <property type="molecule type" value="Genomic_DNA"/>
</dbReference>
<dbReference type="InterPro" id="IPR037165">
    <property type="entry name" value="AldOxase/xan_DH_Mopterin-bd_sf"/>
</dbReference>
<dbReference type="SUPFAM" id="SSF54665">
    <property type="entry name" value="CO dehydrogenase molybdoprotein N-domain-like"/>
    <property type="match status" value="1"/>
</dbReference>
<dbReference type="InterPro" id="IPR016208">
    <property type="entry name" value="Ald_Oxase/xanthine_DH-like"/>
</dbReference>
<protein>
    <submittedName>
        <fullName evidence="4">Carbon monoxide dehydrogenase large chain</fullName>
    </submittedName>
</protein>
<evidence type="ECO:0000313" key="5">
    <source>
        <dbReference type="Proteomes" id="UP001055167"/>
    </source>
</evidence>
<accession>A0ABQ4QWG4</accession>
<dbReference type="InterPro" id="IPR000674">
    <property type="entry name" value="Ald_Oxase/Xan_DH_a/b"/>
</dbReference>
<dbReference type="SMART" id="SM01008">
    <property type="entry name" value="Ald_Xan_dh_C"/>
    <property type="match status" value="1"/>
</dbReference>
<dbReference type="InterPro" id="IPR046867">
    <property type="entry name" value="AldOxase/xan_DH_MoCoBD2"/>
</dbReference>
<sequence length="770" mass="81231">MTFWHSDLTAHARDEDAFLQGAGRYVDDIRLEGQAHGYVLRSPHAHARIRSIDTARARRVSGVLAVLTGADVAGMVQPLGCVMPLTSRDGTPRVEADRAILAIDRVRHVGDGVAFVVAGTLLEAAAAAELVQVDYEVLPAVAEPGKRAVPIWPEAPDNVCFDWQFGDEDACSHLLAQAAHVARITLRSPRVVAVPVEPRAALGVYDSAADEYTLVSNTQGVHFVRRVLAKAFDLPAEKLRVVTPHVGGGFGSKIFAYPEQALVLAAARITGRPVRWTSTRTEAFLSDTQARDHHTEAALALDAEGRFLALSVQSTVNLGAYLSQYTPLTATGVGAPVQAGAYRFRAIAISVRGIFTNTVPVDAYRGAGRPEANYVLERVIDRAAAELGLDPAALRARNLPEAQAERLTAVTGLVIDGGQFADNQRRCLRAADRGSFPLRRAESARRGKLRGFGFANYLESNGGLAVARMIEPDRLPVEGAALTFGPHGELDIVVGTQSTGQDHALPLILHAARSFGLAPEKVVVRQGDTGLLGRGGGTGGSKSLLTSSVALEQAVADVAAKGCALLTREWKAASGEIQFERGLFVLRGSNRVMSVAEVASAFPRSLDGESRGILKHGSCANGCHACEVEIDPDTGEIEVVRYTAVDDFGEVLNEAAVRGQVQGGVAQGLGQALSEHAVYDAVTGQLLTGSLLDYAVPRAAAVPDILWINNGLSSRTNVFGAKACGEAGASAAPPAVMNAVADALSAYAAARSLQMPARAADVWRVIHAAA</sequence>
<dbReference type="InterPro" id="IPR008274">
    <property type="entry name" value="AldOxase/xan_DH_MoCoBD1"/>
</dbReference>
<organism evidence="4 5">
    <name type="scientific">Methylobacterium crusticola</name>
    <dbReference type="NCBI Taxonomy" id="1697972"/>
    <lineage>
        <taxon>Bacteria</taxon>
        <taxon>Pseudomonadati</taxon>
        <taxon>Pseudomonadota</taxon>
        <taxon>Alphaproteobacteria</taxon>
        <taxon>Hyphomicrobiales</taxon>
        <taxon>Methylobacteriaceae</taxon>
        <taxon>Methylobacterium</taxon>
    </lineage>
</organism>
<evidence type="ECO:0000256" key="2">
    <source>
        <dbReference type="ARBA" id="ARBA00023002"/>
    </source>
</evidence>
<dbReference type="Gene3D" id="3.90.1170.50">
    <property type="entry name" value="Aldehyde oxidase/xanthine dehydrogenase, a/b hammerhead"/>
    <property type="match status" value="1"/>
</dbReference>
<dbReference type="SUPFAM" id="SSF56003">
    <property type="entry name" value="Molybdenum cofactor-binding domain"/>
    <property type="match status" value="1"/>
</dbReference>
<gene>
    <name evidence="4" type="primary">cutL_1</name>
    <name evidence="4" type="ORF">OPKNFCMD_2436</name>
</gene>
<dbReference type="PANTHER" id="PTHR11908:SF132">
    <property type="entry name" value="ALDEHYDE OXIDASE 1-RELATED"/>
    <property type="match status" value="1"/>
</dbReference>
<dbReference type="Proteomes" id="UP001055167">
    <property type="component" value="Unassembled WGS sequence"/>
</dbReference>
<keyword evidence="1" id="KW-0500">Molybdenum</keyword>
<dbReference type="PANTHER" id="PTHR11908">
    <property type="entry name" value="XANTHINE DEHYDROGENASE"/>
    <property type="match status" value="1"/>
</dbReference>